<accession>A0A0L0F3K9</accession>
<sequence>MIGPVDDLYGRICNRLRYGRDALKARHVHLESELKLLMAQMACVDAGIHVKLVACANIKRNLEDQVTLGPMMAGFGDMLRLIHTETDCVHDVCMEVVVTTLTTPHRTRTSGQPSTRVQNF</sequence>
<dbReference type="RefSeq" id="XP_014145098.1">
    <property type="nucleotide sequence ID" value="XM_014289623.1"/>
</dbReference>
<gene>
    <name evidence="1" type="ORF">SARC_16268</name>
</gene>
<reference evidence="1 2" key="1">
    <citation type="submission" date="2011-02" db="EMBL/GenBank/DDBJ databases">
        <title>The Genome Sequence of Sphaeroforma arctica JP610.</title>
        <authorList>
            <consortium name="The Broad Institute Genome Sequencing Platform"/>
            <person name="Russ C."/>
            <person name="Cuomo C."/>
            <person name="Young S.K."/>
            <person name="Zeng Q."/>
            <person name="Gargeya S."/>
            <person name="Alvarado L."/>
            <person name="Berlin A."/>
            <person name="Chapman S.B."/>
            <person name="Chen Z."/>
            <person name="Freedman E."/>
            <person name="Gellesch M."/>
            <person name="Goldberg J."/>
            <person name="Griggs A."/>
            <person name="Gujja S."/>
            <person name="Heilman E."/>
            <person name="Heiman D."/>
            <person name="Howarth C."/>
            <person name="Mehta T."/>
            <person name="Neiman D."/>
            <person name="Pearson M."/>
            <person name="Roberts A."/>
            <person name="Saif S."/>
            <person name="Shea T."/>
            <person name="Shenoy N."/>
            <person name="Sisk P."/>
            <person name="Stolte C."/>
            <person name="Sykes S."/>
            <person name="White J."/>
            <person name="Yandava C."/>
            <person name="Burger G."/>
            <person name="Gray M.W."/>
            <person name="Holland P.W.H."/>
            <person name="King N."/>
            <person name="Lang F.B.F."/>
            <person name="Roger A.J."/>
            <person name="Ruiz-Trillo I."/>
            <person name="Haas B."/>
            <person name="Nusbaum C."/>
            <person name="Birren B."/>
        </authorList>
    </citation>
    <scope>NUCLEOTIDE SEQUENCE [LARGE SCALE GENOMIC DNA]</scope>
    <source>
        <strain evidence="1 2">JP610</strain>
    </source>
</reference>
<dbReference type="AlphaFoldDB" id="A0A0L0F3K9"/>
<organism evidence="1 2">
    <name type="scientific">Sphaeroforma arctica JP610</name>
    <dbReference type="NCBI Taxonomy" id="667725"/>
    <lineage>
        <taxon>Eukaryota</taxon>
        <taxon>Ichthyosporea</taxon>
        <taxon>Ichthyophonida</taxon>
        <taxon>Sphaeroforma</taxon>
    </lineage>
</organism>
<evidence type="ECO:0000313" key="1">
    <source>
        <dbReference type="EMBL" id="KNC71196.1"/>
    </source>
</evidence>
<proteinExistence type="predicted"/>
<name>A0A0L0F3K9_9EUKA</name>
<keyword evidence="2" id="KW-1185">Reference proteome</keyword>
<protein>
    <submittedName>
        <fullName evidence="1">Uncharacterized protein</fullName>
    </submittedName>
</protein>
<evidence type="ECO:0000313" key="2">
    <source>
        <dbReference type="Proteomes" id="UP000054560"/>
    </source>
</evidence>
<dbReference type="Proteomes" id="UP000054560">
    <property type="component" value="Unassembled WGS sequence"/>
</dbReference>
<dbReference type="EMBL" id="KQ249311">
    <property type="protein sequence ID" value="KNC71196.1"/>
    <property type="molecule type" value="Genomic_DNA"/>
</dbReference>
<dbReference type="GeneID" id="25916772"/>
<feature type="non-terminal residue" evidence="1">
    <location>
        <position position="120"/>
    </location>
</feature>